<protein>
    <recommendedName>
        <fullName evidence="2">Glycoamylase-like domain-containing protein</fullName>
    </recommendedName>
</protein>
<accession>A0A521BXU0</accession>
<dbReference type="EMBL" id="FXTP01000003">
    <property type="protein sequence ID" value="SMO51391.1"/>
    <property type="molecule type" value="Genomic_DNA"/>
</dbReference>
<dbReference type="Gene3D" id="1.50.10.140">
    <property type="match status" value="1"/>
</dbReference>
<dbReference type="RefSeq" id="WP_221930247.1">
    <property type="nucleotide sequence ID" value="NZ_FXTP01000003.1"/>
</dbReference>
<evidence type="ECO:0000313" key="4">
    <source>
        <dbReference type="Proteomes" id="UP000317557"/>
    </source>
</evidence>
<feature type="domain" description="Glycoamylase-like" evidence="2">
    <location>
        <begin position="235"/>
        <end position="467"/>
    </location>
</feature>
<dbReference type="Pfam" id="PF10091">
    <property type="entry name" value="Glycoamylase"/>
    <property type="match status" value="1"/>
</dbReference>
<name>A0A521BXU0_9BACT</name>
<dbReference type="PIRSF" id="PIRSF028431">
    <property type="entry name" value="UCP028431"/>
    <property type="match status" value="1"/>
</dbReference>
<gene>
    <name evidence="3" type="ORF">SAMN06265219_103157</name>
</gene>
<keyword evidence="4" id="KW-1185">Reference proteome</keyword>
<keyword evidence="1" id="KW-0812">Transmembrane</keyword>
<sequence>MSGNNTNGTLSFLMMPAMAFLSLAFIIGGCNKTDTNKTEAAQTSIESGTDTTGSQHFGVPVSFTEDLKKDTFTYFWEVVDTATWQTDDRYPSRTFTSVAATGFALPSYIVGIHNNYITREQGAERVLNTLEWLWQAPQGSDASGVTGYKGLFYHFLNYGSGTRYKQVELSTIDTGLLMAGVLTAQSYFDGGNATESKIRALADSLYLRVDWNWAMNGNPTMSMGWHPESGFIEAQWKGYNEAMILLILGLGSPEHPIPDNSWEVWTSTYDWEEFYGYEHVNFGPLFGHQYSHMFVDFRGIKDAYMREKGIDYFENSRRATLANRAYCVANPSGFEGYSENIWGLTACDGPANETHEINGKEVRFRTYHARGAAEGYIEDDGTITPTAAGGSIPFAPEKTLGALYEMKQQFGDRLYTEYGFLDSFNLSYNQEEGGWFNPDYISIDQGPILVQLENLESGLIWETLKQNKYVRSGLDKAGFSGGWLDETSNQINE</sequence>
<organism evidence="3 4">
    <name type="scientific">Gracilimonas mengyeensis</name>
    <dbReference type="NCBI Taxonomy" id="1302730"/>
    <lineage>
        <taxon>Bacteria</taxon>
        <taxon>Pseudomonadati</taxon>
        <taxon>Balneolota</taxon>
        <taxon>Balneolia</taxon>
        <taxon>Balneolales</taxon>
        <taxon>Balneolaceae</taxon>
        <taxon>Gracilimonas</taxon>
    </lineage>
</organism>
<keyword evidence="1" id="KW-1133">Transmembrane helix</keyword>
<proteinExistence type="predicted"/>
<keyword evidence="1" id="KW-0472">Membrane</keyword>
<evidence type="ECO:0000256" key="1">
    <source>
        <dbReference type="SAM" id="Phobius"/>
    </source>
</evidence>
<dbReference type="AlphaFoldDB" id="A0A521BXU0"/>
<dbReference type="Proteomes" id="UP000317557">
    <property type="component" value="Unassembled WGS sequence"/>
</dbReference>
<evidence type="ECO:0000259" key="2">
    <source>
        <dbReference type="Pfam" id="PF10091"/>
    </source>
</evidence>
<dbReference type="InterPro" id="IPR016883">
    <property type="entry name" value="UCP028431"/>
</dbReference>
<reference evidence="3 4" key="1">
    <citation type="submission" date="2017-05" db="EMBL/GenBank/DDBJ databases">
        <authorList>
            <person name="Varghese N."/>
            <person name="Submissions S."/>
        </authorList>
    </citation>
    <scope>NUCLEOTIDE SEQUENCE [LARGE SCALE GENOMIC DNA]</scope>
    <source>
        <strain evidence="3 4">DSM 21985</strain>
    </source>
</reference>
<dbReference type="InterPro" id="IPR019282">
    <property type="entry name" value="Glycoamylase-like_cons_dom"/>
</dbReference>
<feature type="transmembrane region" description="Helical" evidence="1">
    <location>
        <begin position="12"/>
        <end position="29"/>
    </location>
</feature>
<evidence type="ECO:0000313" key="3">
    <source>
        <dbReference type="EMBL" id="SMO51391.1"/>
    </source>
</evidence>